<gene>
    <name evidence="1" type="ORF">BHD05_03895</name>
</gene>
<dbReference type="KEGG" id="mant:BHD05_03895"/>
<dbReference type="OrthoDB" id="4412570at2"/>
<evidence type="ECO:0000313" key="1">
    <source>
        <dbReference type="EMBL" id="QHO68907.1"/>
    </source>
</evidence>
<evidence type="ECO:0000313" key="2">
    <source>
        <dbReference type="Proteomes" id="UP000464507"/>
    </source>
</evidence>
<dbReference type="RefSeq" id="WP_161885269.1">
    <property type="nucleotide sequence ID" value="NZ_CP017146.1"/>
</dbReference>
<accession>A0A7L5AFF2</accession>
<protein>
    <submittedName>
        <fullName evidence="1">Uncharacterized protein</fullName>
    </submittedName>
</protein>
<dbReference type="AlphaFoldDB" id="A0A7L5AFF2"/>
<organism evidence="1 2">
    <name type="scientific">Marisediminicola antarctica</name>
    <dbReference type="NCBI Taxonomy" id="674079"/>
    <lineage>
        <taxon>Bacteria</taxon>
        <taxon>Bacillati</taxon>
        <taxon>Actinomycetota</taxon>
        <taxon>Actinomycetes</taxon>
        <taxon>Micrococcales</taxon>
        <taxon>Microbacteriaceae</taxon>
        <taxon>Marisediminicola</taxon>
    </lineage>
</organism>
<reference evidence="1 2" key="1">
    <citation type="submission" date="2016-09" db="EMBL/GenBank/DDBJ databases">
        <title>Complete genome sequence of microbes from the polar regions.</title>
        <authorList>
            <person name="Liao L."/>
            <person name="Chen B."/>
        </authorList>
    </citation>
    <scope>NUCLEOTIDE SEQUENCE [LARGE SCALE GENOMIC DNA]</scope>
    <source>
        <strain evidence="1 2">ZS314</strain>
    </source>
</reference>
<name>A0A7L5AFF2_9MICO</name>
<sequence>MTAAASTVWYSSEWVTTGSRGYIVNAVPTALGRQQIAWNLHYIHVQHLKTILGSQAYRVNYNIEQQFVCHVVGAFLDTGVHNMESWQPSLPWQQISNPWDRCNRIK</sequence>
<proteinExistence type="predicted"/>
<dbReference type="Proteomes" id="UP000464507">
    <property type="component" value="Chromosome"/>
</dbReference>
<keyword evidence="2" id="KW-1185">Reference proteome</keyword>
<dbReference type="EMBL" id="CP017146">
    <property type="protein sequence ID" value="QHO68907.1"/>
    <property type="molecule type" value="Genomic_DNA"/>
</dbReference>